<sequence>MPLKVAVRYSSYCLSKKASCFILLLMFLGYSPFIIYDIYVTSVEVEFYNLHMEDVTDSANEYECVIPDYDPYDPHVTKYLSTSPVIQCGQPQPYLTYLDYDGFIHLNKTTIKNSGHDERDYECQYSEILRTNKSDDKFSLGIPQMFKETEKIQSSAFVLVKCFLKSADLVYESGHAYVPPPSAELYTASRRKSNDVDHPSVLIFGVDSMSRLNFVRQLPRTYHVLTNVLDAIVFKGMTKTGDNTFPNMMALLSGINVHKRNNKSNTLSVYKPTYFDDVPIVWDSFRASGYATMYNEDAPSLTVFNFHASGFKDQPTDYYVRPFWLALNSISSFHSKDSRCYGNTPKHMYLLDYIEQFAARMKNHRYFAFTFLTLLSHDDLNEVQVADSDFENMFLKMQQEGQLNNTIVIVLGDHGHRFSGIRKTDIGRVEERMPFLAVSLPTEFKDRYPHLVEGLKQNHNTLLSWFDFYEMLMDLAHNNLGKKSFVHRYGTIGSSPFRWISKNRTCEEAGIPDEYCICARERQLNTNDERVKTAARDLVAYINSDLLGSTVNEGVCSPLYLKRILGAQMLSLGAQVAQAKGFRVLYRVMVQVMPSKAMFEGTLEADAWNRQGNIVGDVNRINRYGNQSHCVSDKIVRLYCYCTDLLGGSHQNEAQQMTANYRSQVTYDLTEK</sequence>
<dbReference type="EMBL" id="BLKM01000462">
    <property type="protein sequence ID" value="GFG34033.1"/>
    <property type="molecule type" value="Genomic_DNA"/>
</dbReference>
<dbReference type="InParanoid" id="A0A6L2PN64"/>
<dbReference type="InterPro" id="IPR017850">
    <property type="entry name" value="Alkaline_phosphatase_core_sf"/>
</dbReference>
<keyword evidence="1" id="KW-0472">Membrane</keyword>
<dbReference type="GO" id="GO:0005615">
    <property type="term" value="C:extracellular space"/>
    <property type="evidence" value="ECO:0007669"/>
    <property type="project" value="TreeGrafter"/>
</dbReference>
<protein>
    <submittedName>
        <fullName evidence="2">Uncharacterized protein</fullName>
    </submittedName>
</protein>
<dbReference type="CDD" id="cd16021">
    <property type="entry name" value="ALP_like"/>
    <property type="match status" value="1"/>
</dbReference>
<dbReference type="InterPro" id="IPR004245">
    <property type="entry name" value="DUF229"/>
</dbReference>
<proteinExistence type="predicted"/>
<dbReference type="FunFam" id="3.40.720.10:FF:000017">
    <property type="entry name" value="Predicted protein"/>
    <property type="match status" value="1"/>
</dbReference>
<dbReference type="OrthoDB" id="413313at2759"/>
<dbReference type="Gene3D" id="3.40.720.10">
    <property type="entry name" value="Alkaline Phosphatase, subunit A"/>
    <property type="match status" value="1"/>
</dbReference>
<feature type="transmembrane region" description="Helical" evidence="1">
    <location>
        <begin position="21"/>
        <end position="39"/>
    </location>
</feature>
<comment type="caution">
    <text evidence="2">The sequence shown here is derived from an EMBL/GenBank/DDBJ whole genome shotgun (WGS) entry which is preliminary data.</text>
</comment>
<evidence type="ECO:0000256" key="1">
    <source>
        <dbReference type="SAM" id="Phobius"/>
    </source>
</evidence>
<dbReference type="PANTHER" id="PTHR10974">
    <property type="entry name" value="FI08016P-RELATED"/>
    <property type="match status" value="1"/>
</dbReference>
<dbReference type="AlphaFoldDB" id="A0A6L2PN64"/>
<name>A0A6L2PN64_COPFO</name>
<dbReference type="Pfam" id="PF02995">
    <property type="entry name" value="DUF229"/>
    <property type="match status" value="1"/>
</dbReference>
<keyword evidence="1" id="KW-0812">Transmembrane</keyword>
<evidence type="ECO:0000313" key="3">
    <source>
        <dbReference type="Proteomes" id="UP000502823"/>
    </source>
</evidence>
<gene>
    <name evidence="2" type="ORF">Cfor_04887</name>
</gene>
<accession>A0A6L2PN64</accession>
<keyword evidence="1" id="KW-1133">Transmembrane helix</keyword>
<reference evidence="3" key="1">
    <citation type="submission" date="2020-01" db="EMBL/GenBank/DDBJ databases">
        <title>Draft genome sequence of the Termite Coptotermes fromosanus.</title>
        <authorList>
            <person name="Itakura S."/>
            <person name="Yosikawa Y."/>
            <person name="Umezawa K."/>
        </authorList>
    </citation>
    <scope>NUCLEOTIDE SEQUENCE [LARGE SCALE GENOMIC DNA]</scope>
</reference>
<dbReference type="SUPFAM" id="SSF53649">
    <property type="entry name" value="Alkaline phosphatase-like"/>
    <property type="match status" value="1"/>
</dbReference>
<evidence type="ECO:0000313" key="2">
    <source>
        <dbReference type="EMBL" id="GFG34033.1"/>
    </source>
</evidence>
<keyword evidence="3" id="KW-1185">Reference proteome</keyword>
<dbReference type="PANTHER" id="PTHR10974:SF48">
    <property type="entry name" value="SULFATASE DOMAIN-CONTAINING PROTEIN"/>
    <property type="match status" value="1"/>
</dbReference>
<dbReference type="Proteomes" id="UP000502823">
    <property type="component" value="Unassembled WGS sequence"/>
</dbReference>
<organism evidence="2 3">
    <name type="scientific">Coptotermes formosanus</name>
    <name type="common">Formosan subterranean termite</name>
    <dbReference type="NCBI Taxonomy" id="36987"/>
    <lineage>
        <taxon>Eukaryota</taxon>
        <taxon>Metazoa</taxon>
        <taxon>Ecdysozoa</taxon>
        <taxon>Arthropoda</taxon>
        <taxon>Hexapoda</taxon>
        <taxon>Insecta</taxon>
        <taxon>Pterygota</taxon>
        <taxon>Neoptera</taxon>
        <taxon>Polyneoptera</taxon>
        <taxon>Dictyoptera</taxon>
        <taxon>Blattodea</taxon>
        <taxon>Blattoidea</taxon>
        <taxon>Termitoidae</taxon>
        <taxon>Rhinotermitidae</taxon>
        <taxon>Coptotermes</taxon>
    </lineage>
</organism>